<reference evidence="1 2" key="1">
    <citation type="journal article" date="2019" name="Front. Microbiol.">
        <title>Genomic Features for Desiccation Tolerance and Sugar Biosynthesis in the Extremophile Gloeocapsopsis sp. UTEX B3054.</title>
        <authorList>
            <person name="Urrejola C."/>
            <person name="Alcorta J."/>
            <person name="Salas L."/>
            <person name="Vasquez M."/>
            <person name="Polz M.F."/>
            <person name="Vicuna R."/>
            <person name="Diez B."/>
        </authorList>
    </citation>
    <scope>NUCLEOTIDE SEQUENCE [LARGE SCALE GENOMIC DNA]</scope>
    <source>
        <strain evidence="1 2">1H9</strain>
    </source>
</reference>
<dbReference type="RefSeq" id="WP_129590133.1">
    <property type="nucleotide sequence ID" value="NZ_CAWNSU010000064.1"/>
</dbReference>
<dbReference type="Proteomes" id="UP000441797">
    <property type="component" value="Unassembled WGS sequence"/>
</dbReference>
<name>A0A6N8G3U6_9CHRO</name>
<proteinExistence type="predicted"/>
<evidence type="ECO:0000313" key="2">
    <source>
        <dbReference type="Proteomes" id="UP000441797"/>
    </source>
</evidence>
<evidence type="ECO:0000313" key="1">
    <source>
        <dbReference type="EMBL" id="MUL39504.1"/>
    </source>
</evidence>
<sequence>MTSKFGSQTRMEPEIVQLLQEIKELWKTYRKSERAVPNPSQAETNANLVLSRVLTLLEQDVVAAELDELIDSARSQLLRLPQTTRTQLQENRDELISRETQATSLFLLKPADIDELVDLFLVQHLDSIGNLLSSSDDLKSKLPAIHGAIVKGYKSARSKPRKQKKSRKRKIAQGAFRTTTGISLIAVDTALPELATFSYALGGSALLQAGADFIGESAE</sequence>
<accession>A0A6N8G3U6</accession>
<dbReference type="EMBL" id="NAPY01000088">
    <property type="protein sequence ID" value="MUL39504.1"/>
    <property type="molecule type" value="Genomic_DNA"/>
</dbReference>
<dbReference type="AlphaFoldDB" id="A0A6N8G3U6"/>
<organism evidence="1 2">
    <name type="scientific">Gloeocapsopsis dulcis AAB1 = 1H9</name>
    <dbReference type="NCBI Taxonomy" id="1433147"/>
    <lineage>
        <taxon>Bacteria</taxon>
        <taxon>Bacillati</taxon>
        <taxon>Cyanobacteriota</taxon>
        <taxon>Cyanophyceae</taxon>
        <taxon>Oscillatoriophycideae</taxon>
        <taxon>Chroococcales</taxon>
        <taxon>Chroococcaceae</taxon>
        <taxon>Gloeocapsopsis</taxon>
        <taxon>Gloeocapsopsis dulcis</taxon>
    </lineage>
</organism>
<protein>
    <submittedName>
        <fullName evidence="1">Uncharacterized protein</fullName>
    </submittedName>
</protein>
<keyword evidence="2" id="KW-1185">Reference proteome</keyword>
<gene>
    <name evidence="1" type="ORF">BWI75_25370</name>
</gene>
<comment type="caution">
    <text evidence="1">The sequence shown here is derived from an EMBL/GenBank/DDBJ whole genome shotgun (WGS) entry which is preliminary data.</text>
</comment>